<dbReference type="OrthoDB" id="845740at2"/>
<organism evidence="3 4">
    <name type="scientific">Anseongella ginsenosidimutans</name>
    <dbReference type="NCBI Taxonomy" id="496056"/>
    <lineage>
        <taxon>Bacteria</taxon>
        <taxon>Pseudomonadati</taxon>
        <taxon>Bacteroidota</taxon>
        <taxon>Sphingobacteriia</taxon>
        <taxon>Sphingobacteriales</taxon>
        <taxon>Sphingobacteriaceae</taxon>
        <taxon>Anseongella</taxon>
    </lineage>
</organism>
<dbReference type="Pfam" id="PF01882">
    <property type="entry name" value="DUF58"/>
    <property type="match status" value="1"/>
</dbReference>
<dbReference type="PANTHER" id="PTHR33608:SF3">
    <property type="entry name" value="SLR2013 PROTEIN"/>
    <property type="match status" value="1"/>
</dbReference>
<proteinExistence type="predicted"/>
<protein>
    <submittedName>
        <fullName evidence="3">Uncharacterized protein (DUF58 family)</fullName>
    </submittedName>
</protein>
<evidence type="ECO:0000256" key="1">
    <source>
        <dbReference type="SAM" id="Phobius"/>
    </source>
</evidence>
<dbReference type="InterPro" id="IPR002881">
    <property type="entry name" value="DUF58"/>
</dbReference>
<feature type="transmembrane region" description="Helical" evidence="1">
    <location>
        <begin position="12"/>
        <end position="28"/>
    </location>
</feature>
<feature type="domain" description="DUF58" evidence="2">
    <location>
        <begin position="201"/>
        <end position="353"/>
    </location>
</feature>
<dbReference type="PANTHER" id="PTHR33608">
    <property type="entry name" value="BLL2464 PROTEIN"/>
    <property type="match status" value="1"/>
</dbReference>
<dbReference type="AlphaFoldDB" id="A0A4R3KVJ8"/>
<sequence length="441" mass="51322">MLKRLYLKGRFFIAVGIITALFLFAFPFPSLFPIARLAFFLLILLSVFDIYALFRLKDPLFARRLLPERLSNGNANDISIYLENRYPFSIRLELIDELPFQFQKRDLLYRTSLRSAETKEIIYQLRPVKRGEYDFGALNLFASGRLGLVQRRFRFEQEETVKVYPSFLQMRRFELLAISNRLQEAGIKKVRRLGNSMEFEQVRNYVIGDDPRFINWKATARKGDIMLNAFQEERSQQVYSLIDKGRGMQMPFEGLSLMDYAINASLVLANTALLKGDKAGLVTFSNKMGNMVQAGKQRSHLNTILEVLYNQRTQYLESNYELLYATLRRKVTQRSLLVLFTNFESLSGMKRQLPYLKGLAKYHLLLTVFFENTELKEVLDSYPADTESIYLKTTAEKFAYEKRLIVKELNLHGIQALLTPPADLTINTINKYLEFKARSLL</sequence>
<comment type="caution">
    <text evidence="3">The sequence shown here is derived from an EMBL/GenBank/DDBJ whole genome shotgun (WGS) entry which is preliminary data.</text>
</comment>
<dbReference type="RefSeq" id="WP_132128263.1">
    <property type="nucleotide sequence ID" value="NZ_CP042432.1"/>
</dbReference>
<evidence type="ECO:0000259" key="2">
    <source>
        <dbReference type="Pfam" id="PF01882"/>
    </source>
</evidence>
<evidence type="ECO:0000313" key="4">
    <source>
        <dbReference type="Proteomes" id="UP000295807"/>
    </source>
</evidence>
<keyword evidence="1" id="KW-0812">Transmembrane</keyword>
<accession>A0A4R3KVJ8</accession>
<evidence type="ECO:0000313" key="3">
    <source>
        <dbReference type="EMBL" id="TCS89178.1"/>
    </source>
</evidence>
<reference evidence="3 4" key="1">
    <citation type="submission" date="2019-03" db="EMBL/GenBank/DDBJ databases">
        <title>Genomic Encyclopedia of Type Strains, Phase IV (KMG-IV): sequencing the most valuable type-strain genomes for metagenomic binning, comparative biology and taxonomic classification.</title>
        <authorList>
            <person name="Goeker M."/>
        </authorList>
    </citation>
    <scope>NUCLEOTIDE SEQUENCE [LARGE SCALE GENOMIC DNA]</scope>
    <source>
        <strain evidence="3 4">DSM 21100</strain>
    </source>
</reference>
<dbReference type="EMBL" id="SMAD01000002">
    <property type="protein sequence ID" value="TCS89178.1"/>
    <property type="molecule type" value="Genomic_DNA"/>
</dbReference>
<keyword evidence="1" id="KW-0472">Membrane</keyword>
<keyword evidence="4" id="KW-1185">Reference proteome</keyword>
<feature type="transmembrane region" description="Helical" evidence="1">
    <location>
        <begin position="34"/>
        <end position="54"/>
    </location>
</feature>
<gene>
    <name evidence="3" type="ORF">EDD80_102372</name>
</gene>
<dbReference type="Proteomes" id="UP000295807">
    <property type="component" value="Unassembled WGS sequence"/>
</dbReference>
<keyword evidence="1" id="KW-1133">Transmembrane helix</keyword>
<name>A0A4R3KVJ8_9SPHI</name>